<dbReference type="AlphaFoldDB" id="A0A2N7X1X2"/>
<feature type="chain" id="PRO_5014782698" evidence="1">
    <location>
        <begin position="20"/>
        <end position="203"/>
    </location>
</feature>
<protein>
    <submittedName>
        <fullName evidence="2">Uncharacterized protein</fullName>
    </submittedName>
</protein>
<comment type="caution">
    <text evidence="2">The sequence shown here is derived from an EMBL/GenBank/DDBJ whole genome shotgun (WGS) entry which is preliminary data.</text>
</comment>
<sequence length="203" mass="20659">MQKAIFAVTAMLLSGIAMAQANGTITNGTQSTAQQATNVNVNVGTGSQGSGPAGVANAQTVPAESTVGYSGSYTVRSAPTVYAPSLTASVTETCWGSVSAAVSVVGVGATGAATIKDADCNRRLNAAVAWRMDRKDIAFNIMCQDDSFRAAAAQTNSPCLEDKPKVASTVNTEAQSNPKLVPVAGSPGVMQYRLADTPAPLSR</sequence>
<reference evidence="2 3" key="1">
    <citation type="submission" date="2018-01" db="EMBL/GenBank/DDBJ databases">
        <title>Whole genome analyses suggest that Burkholderia sensu lato contains two further novel genera in the rhizoxinica-symbiotica group Mycetohabitans gen. nov., and Trinickia gen. nov.: implications for the evolution of diazotrophy and nodulation in the Burkholderiaceae.</title>
        <authorList>
            <person name="Estrada-de los Santos P."/>
            <person name="Palmer M."/>
            <person name="Chavez-Ramirez B."/>
            <person name="Beukes C."/>
            <person name="Steenkamp E.T."/>
            <person name="Hirsch A.M."/>
            <person name="Manyaka P."/>
            <person name="Maluk M."/>
            <person name="Lafos M."/>
            <person name="Crook M."/>
            <person name="Gross E."/>
            <person name="Simon M.F."/>
            <person name="Bueno dos Reis Junior F."/>
            <person name="Poole P.S."/>
            <person name="Venter S.N."/>
            <person name="James E.K."/>
        </authorList>
    </citation>
    <scope>NUCLEOTIDE SEQUENCE [LARGE SCALE GENOMIC DNA]</scope>
    <source>
        <strain evidence="2 3">JPY 581</strain>
    </source>
</reference>
<evidence type="ECO:0000313" key="2">
    <source>
        <dbReference type="EMBL" id="PMS35614.1"/>
    </source>
</evidence>
<keyword evidence="1" id="KW-0732">Signal</keyword>
<proteinExistence type="predicted"/>
<dbReference type="RefSeq" id="WP_018443293.1">
    <property type="nucleotide sequence ID" value="NZ_KB890203.1"/>
</dbReference>
<organism evidence="2 3">
    <name type="scientific">Trinickia symbiotica</name>
    <dbReference type="NCBI Taxonomy" id="863227"/>
    <lineage>
        <taxon>Bacteria</taxon>
        <taxon>Pseudomonadati</taxon>
        <taxon>Pseudomonadota</taxon>
        <taxon>Betaproteobacteria</taxon>
        <taxon>Burkholderiales</taxon>
        <taxon>Burkholderiaceae</taxon>
        <taxon>Trinickia</taxon>
    </lineage>
</organism>
<accession>A0A2N7X1X2</accession>
<evidence type="ECO:0000256" key="1">
    <source>
        <dbReference type="SAM" id="SignalP"/>
    </source>
</evidence>
<dbReference type="EMBL" id="PNYC01000010">
    <property type="protein sequence ID" value="PMS35614.1"/>
    <property type="molecule type" value="Genomic_DNA"/>
</dbReference>
<feature type="signal peptide" evidence="1">
    <location>
        <begin position="1"/>
        <end position="19"/>
    </location>
</feature>
<gene>
    <name evidence="2" type="ORF">C0Z20_17140</name>
</gene>
<keyword evidence="3" id="KW-1185">Reference proteome</keyword>
<name>A0A2N7X1X2_9BURK</name>
<evidence type="ECO:0000313" key="3">
    <source>
        <dbReference type="Proteomes" id="UP000235777"/>
    </source>
</evidence>
<dbReference type="Proteomes" id="UP000235777">
    <property type="component" value="Unassembled WGS sequence"/>
</dbReference>
<dbReference type="OrthoDB" id="9093282at2"/>